<feature type="non-terminal residue" evidence="1">
    <location>
        <position position="104"/>
    </location>
</feature>
<organism evidence="1 2">
    <name type="scientific">Spiromyces aspiralis</name>
    <dbReference type="NCBI Taxonomy" id="68401"/>
    <lineage>
        <taxon>Eukaryota</taxon>
        <taxon>Fungi</taxon>
        <taxon>Fungi incertae sedis</taxon>
        <taxon>Zoopagomycota</taxon>
        <taxon>Kickxellomycotina</taxon>
        <taxon>Kickxellomycetes</taxon>
        <taxon>Kickxellales</taxon>
        <taxon>Kickxellaceae</taxon>
        <taxon>Spiromyces</taxon>
    </lineage>
</organism>
<gene>
    <name evidence="1" type="ORF">EV182_005859</name>
</gene>
<dbReference type="EMBL" id="JAMZIH010002224">
    <property type="protein sequence ID" value="KAJ1677586.1"/>
    <property type="molecule type" value="Genomic_DNA"/>
</dbReference>
<comment type="caution">
    <text evidence="1">The sequence shown here is derived from an EMBL/GenBank/DDBJ whole genome shotgun (WGS) entry which is preliminary data.</text>
</comment>
<keyword evidence="2" id="KW-1185">Reference proteome</keyword>
<evidence type="ECO:0000313" key="1">
    <source>
        <dbReference type="EMBL" id="KAJ1677586.1"/>
    </source>
</evidence>
<accession>A0ACC1HMQ2</accession>
<dbReference type="Proteomes" id="UP001145114">
    <property type="component" value="Unassembled WGS sequence"/>
</dbReference>
<sequence length="104" mass="11360">MKSQGVTGALATPTLSAAYSLSDIDSLTRRRSAMSLPPPPRRAQVPGAELRTRSFHSAIPSPGVRLRFNTTDSYEMQAYNSTEAVVVKPSLLRGWMRKLAGELK</sequence>
<reference evidence="1" key="1">
    <citation type="submission" date="2022-06" db="EMBL/GenBank/DDBJ databases">
        <title>Phylogenomic reconstructions and comparative analyses of Kickxellomycotina fungi.</title>
        <authorList>
            <person name="Reynolds N.K."/>
            <person name="Stajich J.E."/>
            <person name="Barry K."/>
            <person name="Grigoriev I.V."/>
            <person name="Crous P."/>
            <person name="Smith M.E."/>
        </authorList>
    </citation>
    <scope>NUCLEOTIDE SEQUENCE</scope>
    <source>
        <strain evidence="1">RSA 2271</strain>
    </source>
</reference>
<name>A0ACC1HMQ2_9FUNG</name>
<protein>
    <submittedName>
        <fullName evidence="1">Uncharacterized protein</fullName>
    </submittedName>
</protein>
<proteinExistence type="predicted"/>
<evidence type="ECO:0000313" key="2">
    <source>
        <dbReference type="Proteomes" id="UP001145114"/>
    </source>
</evidence>